<reference evidence="3" key="1">
    <citation type="journal article" date="2020" name="Plant J.">
        <title>Transposons played a major role in the diversification between the closely related almond and peach genomes: results from the almond genome sequence.</title>
        <authorList>
            <person name="Alioto T."/>
            <person name="Alexiou K.G."/>
            <person name="Bardil A."/>
            <person name="Barteri F."/>
            <person name="Castanera R."/>
            <person name="Cruz F."/>
            <person name="Dhingra A."/>
            <person name="Duval H."/>
            <person name="Fernandez I Marti A."/>
            <person name="Frias L."/>
            <person name="Galan B."/>
            <person name="Garcia J.L."/>
            <person name="Howad W."/>
            <person name="Gomez-Garrido J."/>
            <person name="Gut M."/>
            <person name="Julca I."/>
            <person name="Morata J."/>
            <person name="Puigdomenech P."/>
            <person name="Ribeca P."/>
            <person name="Rubio Cabetas M.J."/>
            <person name="Vlasova A."/>
            <person name="Wirthensohn M."/>
            <person name="Garcia-Mas J."/>
            <person name="Gabaldon T."/>
            <person name="Casacuberta J.M."/>
            <person name="Arus P."/>
        </authorList>
    </citation>
    <scope>NUCLEOTIDE SEQUENCE [LARGE SCALE GENOMIC DNA]</scope>
    <source>
        <strain evidence="3">cv. Texas</strain>
    </source>
</reference>
<dbReference type="InParanoid" id="A0A5E4FC01"/>
<dbReference type="Gramene" id="VVA24920">
    <property type="protein sequence ID" value="VVA24920"/>
    <property type="gene ID" value="Prudul26B004078"/>
</dbReference>
<evidence type="ECO:0000313" key="3">
    <source>
        <dbReference type="Proteomes" id="UP000327085"/>
    </source>
</evidence>
<proteinExistence type="predicted"/>
<keyword evidence="1" id="KW-1133">Transmembrane helix</keyword>
<gene>
    <name evidence="2" type="ORF">ALMOND_2B004078</name>
</gene>
<accession>A0A5E4FC01</accession>
<evidence type="ECO:0000256" key="1">
    <source>
        <dbReference type="SAM" id="Phobius"/>
    </source>
</evidence>
<keyword evidence="1" id="KW-0472">Membrane</keyword>
<organism evidence="2 3">
    <name type="scientific">Prunus dulcis</name>
    <name type="common">Almond</name>
    <name type="synonym">Amygdalus dulcis</name>
    <dbReference type="NCBI Taxonomy" id="3755"/>
    <lineage>
        <taxon>Eukaryota</taxon>
        <taxon>Viridiplantae</taxon>
        <taxon>Streptophyta</taxon>
        <taxon>Embryophyta</taxon>
        <taxon>Tracheophyta</taxon>
        <taxon>Spermatophyta</taxon>
        <taxon>Magnoliopsida</taxon>
        <taxon>eudicotyledons</taxon>
        <taxon>Gunneridae</taxon>
        <taxon>Pentapetalae</taxon>
        <taxon>rosids</taxon>
        <taxon>fabids</taxon>
        <taxon>Rosales</taxon>
        <taxon>Rosaceae</taxon>
        <taxon>Amygdaloideae</taxon>
        <taxon>Amygdaleae</taxon>
        <taxon>Prunus</taxon>
    </lineage>
</organism>
<name>A0A5E4FC01_PRUDU</name>
<feature type="transmembrane region" description="Helical" evidence="1">
    <location>
        <begin position="68"/>
        <end position="92"/>
    </location>
</feature>
<keyword evidence="1" id="KW-0812">Transmembrane</keyword>
<dbReference type="Proteomes" id="UP000327085">
    <property type="component" value="Chromosome 7"/>
</dbReference>
<evidence type="ECO:0000313" key="2">
    <source>
        <dbReference type="EMBL" id="VVA24920.1"/>
    </source>
</evidence>
<sequence>MPDIDTKAFNIITAHEDVSEVSQAQLWKLVSGHVVGSLSIQATCSKISVRTCAQLPTKRVHLLHLHQLTLFTGAPLIACLSMMLAGHVVGLVPLF</sequence>
<protein>
    <submittedName>
        <fullName evidence="2">PREDICTED: metal tolerance C2</fullName>
    </submittedName>
</protein>
<dbReference type="EMBL" id="CABIKO010000088">
    <property type="protein sequence ID" value="VVA24920.1"/>
    <property type="molecule type" value="Genomic_DNA"/>
</dbReference>
<dbReference type="AlphaFoldDB" id="A0A5E4FC01"/>